<keyword evidence="10" id="KW-0234">DNA repair</keyword>
<feature type="chain" id="PRO_5002567793" description="Formamidopyrimidine-DNA glycosylase catalytic domain-containing protein" evidence="15">
    <location>
        <begin position="22"/>
        <end position="1072"/>
    </location>
</feature>
<dbReference type="Gene3D" id="3.20.190.10">
    <property type="entry name" value="MutM-like, N-terminal"/>
    <property type="match status" value="1"/>
</dbReference>
<feature type="domain" description="Formamidopyrimidine-DNA glycosylase catalytic" evidence="16">
    <location>
        <begin position="670"/>
        <end position="792"/>
    </location>
</feature>
<dbReference type="GO" id="GO:0003906">
    <property type="term" value="F:DNA-(apurinic or apyrimidinic site) endonuclease activity"/>
    <property type="evidence" value="ECO:0007669"/>
    <property type="project" value="InterPro"/>
</dbReference>
<feature type="signal peptide" evidence="15">
    <location>
        <begin position="1"/>
        <end position="21"/>
    </location>
</feature>
<keyword evidence="15" id="KW-0732">Signal</keyword>
<dbReference type="GO" id="GO:0006508">
    <property type="term" value="P:proteolysis"/>
    <property type="evidence" value="ECO:0007669"/>
    <property type="project" value="UniProtKB-KW"/>
</dbReference>
<dbReference type="PRINTS" id="PR00724">
    <property type="entry name" value="CRBOXYPTASEC"/>
</dbReference>
<dbReference type="CDD" id="cd08972">
    <property type="entry name" value="PF_Nei_N"/>
    <property type="match status" value="1"/>
</dbReference>
<dbReference type="Gene3D" id="1.10.8.50">
    <property type="match status" value="1"/>
</dbReference>
<dbReference type="GO" id="GO:0008534">
    <property type="term" value="F:oxidized purine nucleobase lesion DNA N-glycosylase activity"/>
    <property type="evidence" value="ECO:0007669"/>
    <property type="project" value="UniProtKB-EC"/>
</dbReference>
<dbReference type="PANTHER" id="PTHR22993">
    <property type="entry name" value="FORMAMIDOPYRIMIDINE-DNA GLYCOSYLASE"/>
    <property type="match status" value="1"/>
</dbReference>
<keyword evidence="5" id="KW-0645">Protease</keyword>
<proteinExistence type="inferred from homology"/>
<dbReference type="Gene3D" id="3.40.50.1820">
    <property type="entry name" value="alpha/beta hydrolase"/>
    <property type="match status" value="1"/>
</dbReference>
<evidence type="ECO:0000256" key="7">
    <source>
        <dbReference type="ARBA" id="ARBA00022801"/>
    </source>
</evidence>
<dbReference type="InterPro" id="IPR012319">
    <property type="entry name" value="FPG_cat"/>
</dbReference>
<comment type="similarity">
    <text evidence="2">Belongs to the FPG family.</text>
</comment>
<dbReference type="GO" id="GO:0004185">
    <property type="term" value="F:serine-type carboxypeptidase activity"/>
    <property type="evidence" value="ECO:0007669"/>
    <property type="project" value="InterPro"/>
</dbReference>
<dbReference type="PANTHER" id="PTHR22993:SF9">
    <property type="entry name" value="FORMAMIDOPYRIMIDINE-DNA GLYCOSYLASE"/>
    <property type="match status" value="1"/>
</dbReference>
<evidence type="ECO:0000256" key="5">
    <source>
        <dbReference type="ARBA" id="ARBA00022670"/>
    </source>
</evidence>
<gene>
    <name evidence="17" type="ORF">BN1708_006983</name>
</gene>
<dbReference type="SUPFAM" id="SSF46946">
    <property type="entry name" value="S13-like H2TH domain"/>
    <property type="match status" value="1"/>
</dbReference>
<keyword evidence="7" id="KW-0378">Hydrolase</keyword>
<evidence type="ECO:0000259" key="16">
    <source>
        <dbReference type="PROSITE" id="PS51068"/>
    </source>
</evidence>
<dbReference type="InterPro" id="IPR010979">
    <property type="entry name" value="Ribosomal_uS13-like_H2TH"/>
</dbReference>
<evidence type="ECO:0000313" key="18">
    <source>
        <dbReference type="Proteomes" id="UP000044602"/>
    </source>
</evidence>
<dbReference type="GO" id="GO:0005634">
    <property type="term" value="C:nucleus"/>
    <property type="evidence" value="ECO:0007669"/>
    <property type="project" value="TreeGrafter"/>
</dbReference>
<keyword evidence="18" id="KW-1185">Reference proteome</keyword>
<name>A0A0G4MPT4_VERLO</name>
<dbReference type="EMBL" id="CVQH01023972">
    <property type="protein sequence ID" value="CRK36219.1"/>
    <property type="molecule type" value="Genomic_DNA"/>
</dbReference>
<dbReference type="AlphaFoldDB" id="A0A0G4MPT4"/>
<comment type="similarity">
    <text evidence="3">Belongs to the peptidase S10 family.</text>
</comment>
<evidence type="ECO:0000256" key="15">
    <source>
        <dbReference type="SAM" id="SignalP"/>
    </source>
</evidence>
<dbReference type="GO" id="GO:0008270">
    <property type="term" value="F:zinc ion binding"/>
    <property type="evidence" value="ECO:0007669"/>
    <property type="project" value="InterPro"/>
</dbReference>
<keyword evidence="9" id="KW-0325">Glycoprotein</keyword>
<evidence type="ECO:0000256" key="11">
    <source>
        <dbReference type="ARBA" id="ARBA00023239"/>
    </source>
</evidence>
<dbReference type="Pfam" id="PF00450">
    <property type="entry name" value="Peptidase_S10"/>
    <property type="match status" value="1"/>
</dbReference>
<dbReference type="SMART" id="SM01232">
    <property type="entry name" value="H2TH"/>
    <property type="match status" value="1"/>
</dbReference>
<dbReference type="InterPro" id="IPR015886">
    <property type="entry name" value="H2TH_FPG"/>
</dbReference>
<keyword evidence="8" id="KW-0238">DNA-binding</keyword>
<protein>
    <recommendedName>
        <fullName evidence="16">Formamidopyrimidine-DNA glycosylase catalytic domain-containing protein</fullName>
    </recommendedName>
</protein>
<dbReference type="InterPro" id="IPR029058">
    <property type="entry name" value="AB_hydrolase_fold"/>
</dbReference>
<dbReference type="PROSITE" id="PS00560">
    <property type="entry name" value="CARBOXYPEPT_SER_HIS"/>
    <property type="match status" value="1"/>
</dbReference>
<evidence type="ECO:0000256" key="14">
    <source>
        <dbReference type="SAM" id="MobiDB-lite"/>
    </source>
</evidence>
<evidence type="ECO:0000313" key="17">
    <source>
        <dbReference type="EMBL" id="CRK36219.1"/>
    </source>
</evidence>
<dbReference type="STRING" id="100787.A0A0G4MPT4"/>
<dbReference type="Proteomes" id="UP000044602">
    <property type="component" value="Unassembled WGS sequence"/>
</dbReference>
<evidence type="ECO:0000256" key="3">
    <source>
        <dbReference type="ARBA" id="ARBA00009431"/>
    </source>
</evidence>
<dbReference type="Pfam" id="PF01149">
    <property type="entry name" value="Fapy_DNA_glyco"/>
    <property type="match status" value="1"/>
</dbReference>
<evidence type="ECO:0000256" key="13">
    <source>
        <dbReference type="ARBA" id="ARBA00023295"/>
    </source>
</evidence>
<dbReference type="InterPro" id="IPR033124">
    <property type="entry name" value="Ser_caboxypep_his_AS"/>
</dbReference>
<dbReference type="GO" id="GO:0003684">
    <property type="term" value="F:damaged DNA binding"/>
    <property type="evidence" value="ECO:0007669"/>
    <property type="project" value="InterPro"/>
</dbReference>
<dbReference type="SMART" id="SM00898">
    <property type="entry name" value="Fapy_DNA_glyco"/>
    <property type="match status" value="1"/>
</dbReference>
<feature type="region of interest" description="Disordered" evidence="14">
    <location>
        <begin position="945"/>
        <end position="1072"/>
    </location>
</feature>
<feature type="compositionally biased region" description="Basic residues" evidence="14">
    <location>
        <begin position="1063"/>
        <end position="1072"/>
    </location>
</feature>
<evidence type="ECO:0000256" key="1">
    <source>
        <dbReference type="ARBA" id="ARBA00001668"/>
    </source>
</evidence>
<dbReference type="FunFam" id="1.10.8.50:FF:000009">
    <property type="entry name" value="Formamidopyrimidine-DNA glycosylase"/>
    <property type="match status" value="1"/>
</dbReference>
<organism evidence="17 18">
    <name type="scientific">Verticillium longisporum</name>
    <name type="common">Verticillium dahliae var. longisporum</name>
    <dbReference type="NCBI Taxonomy" id="100787"/>
    <lineage>
        <taxon>Eukaryota</taxon>
        <taxon>Fungi</taxon>
        <taxon>Dikarya</taxon>
        <taxon>Ascomycota</taxon>
        <taxon>Pezizomycotina</taxon>
        <taxon>Sordariomycetes</taxon>
        <taxon>Hypocreomycetidae</taxon>
        <taxon>Glomerellales</taxon>
        <taxon>Plectosphaerellaceae</taxon>
        <taxon>Verticillium</taxon>
    </lineage>
</organism>
<evidence type="ECO:0000256" key="12">
    <source>
        <dbReference type="ARBA" id="ARBA00023268"/>
    </source>
</evidence>
<evidence type="ECO:0000256" key="6">
    <source>
        <dbReference type="ARBA" id="ARBA00022763"/>
    </source>
</evidence>
<dbReference type="Pfam" id="PF06831">
    <property type="entry name" value="H2TH"/>
    <property type="match status" value="1"/>
</dbReference>
<dbReference type="InterPro" id="IPR035937">
    <property type="entry name" value="FPG_N"/>
</dbReference>
<dbReference type="GO" id="GO:0016829">
    <property type="term" value="F:lyase activity"/>
    <property type="evidence" value="ECO:0007669"/>
    <property type="project" value="UniProtKB-KW"/>
</dbReference>
<sequence>MRTFQLLLLSAGLSSVSTTSAQYAPTTANLTTVRSPLNHDITISYKSPDGACRSAFDHQKQYTGWVNVPGDYPTNLFFWFVEARQKSDVLTIWLNGGPGSSSLFGMFNGVGPCEIIEAGLDQYDTLASEWGWDRASNMLFIDQPNQVGFSYDTPTNGTLNILNNTRTTPPRGPIDDLPPHLFLNGTFSSLNPANTPNTTEDAAMAVWHMLQGFLSVFPQYNPPKQAALGVNLFAESYGGKYGPVFSDVWERQNAKRLNNTIPRNSTLEIHLAALGIVNGCIDDEIQAPYYPSFAVNNTYGFEGINSVRANLANASFNANGGCRDLLRQCRTAQSVYDPASSGNVHSVNELCSQAYTTCYRSVIEPFSESGRSFYDISQPAREAFPSNIYIEYANTPAFQKAIGAVTNFSSYSLEVLSAFSRTGDNARGPLLPRLAALLDSGVRVGLVYGDRDYICNWRGGEAAANALAGQARAPYGQLFTEAGYAPIIVNDSYIGGVVRQYGNLSFSRVYQAGHAVPAFQPETAFQIFARIVMGTSLSTGDAVDLAAYATKGDAKADKHRDKLPAAPAPTCWLRAVPSTCSDDEVEMLRRGEGVVINGVLYASEGDWPLATRTTTSSVKAGAATSATQTLTGLFTATSTPRNGDVASRDPRGSVMAMVVAFSFARCVHFLRHHLVGKTIAKVTALEDDKVFGKVGTSGPAFEKAVQGRKVVSAGSQGKYFWLTFDQPPHAVMHLGMTGWVHIKGDKTAYTNYYKKMKPEEADLWPPKYWKFRLETEGTPKVEVAFTDPRRFGRVRLVDCPGDDIRKHTPLVENGPDPVVDADIFTEEYMRSKMTSRHVPIKALLLDQTHISGIGNWVADEVLYQAKVHPEQYCDDFSDREIRAIYEKVRYVCQTAVDKLGDSDEFPEDWLFKYRWGKGGKDAVSKLPNGEKLAFITVGGRTSCYAPSRQQKTGRVVPSAKEEPIDAEPTAKTTTAKLKGRKNVKEVEPSDEDEKPPAKKQRGARAASHVKVEDVDGDTETPPLKKQKKTAKPSKAGLASSKPKVKQEITRVEASTNEDDLGRRRSGRIRKQT</sequence>
<comment type="catalytic activity">
    <reaction evidence="1">
        <text>Hydrolysis of DNA containing ring-opened 7-methylguanine residues, releasing 2,6-diamino-4-hydroxy-5-(N-methyl)formamidopyrimidine.</text>
        <dbReference type="EC" id="3.2.2.23"/>
    </reaction>
</comment>
<keyword evidence="6" id="KW-0227">DNA damage</keyword>
<keyword evidence="4" id="KW-0121">Carboxypeptidase</keyword>
<evidence type="ECO:0000256" key="9">
    <source>
        <dbReference type="ARBA" id="ARBA00023180"/>
    </source>
</evidence>
<evidence type="ECO:0000256" key="2">
    <source>
        <dbReference type="ARBA" id="ARBA00009409"/>
    </source>
</evidence>
<evidence type="ECO:0000256" key="10">
    <source>
        <dbReference type="ARBA" id="ARBA00023204"/>
    </source>
</evidence>
<keyword evidence="12" id="KW-0511">Multifunctional enzyme</keyword>
<dbReference type="SUPFAM" id="SSF53474">
    <property type="entry name" value="alpha/beta-Hydrolases"/>
    <property type="match status" value="1"/>
</dbReference>
<evidence type="ECO:0000256" key="8">
    <source>
        <dbReference type="ARBA" id="ARBA00023125"/>
    </source>
</evidence>
<dbReference type="InterPro" id="IPR001563">
    <property type="entry name" value="Peptidase_S10"/>
</dbReference>
<dbReference type="PROSITE" id="PS51068">
    <property type="entry name" value="FPG_CAT"/>
    <property type="match status" value="1"/>
</dbReference>
<keyword evidence="13" id="KW-0326">Glycosidase</keyword>
<reference evidence="17 18" key="1">
    <citation type="submission" date="2015-05" db="EMBL/GenBank/DDBJ databases">
        <authorList>
            <person name="Wang D.B."/>
            <person name="Wang M."/>
        </authorList>
    </citation>
    <scope>NUCLEOTIDE SEQUENCE [LARGE SCALE GENOMIC DNA]</scope>
    <source>
        <strain evidence="17">VL1</strain>
    </source>
</reference>
<accession>A0A0G4MPT4</accession>
<evidence type="ECO:0000256" key="4">
    <source>
        <dbReference type="ARBA" id="ARBA00022645"/>
    </source>
</evidence>
<dbReference type="GO" id="GO:0006284">
    <property type="term" value="P:base-excision repair"/>
    <property type="evidence" value="ECO:0007669"/>
    <property type="project" value="InterPro"/>
</dbReference>
<dbReference type="SUPFAM" id="SSF81624">
    <property type="entry name" value="N-terminal domain of MutM-like DNA repair proteins"/>
    <property type="match status" value="1"/>
</dbReference>
<keyword evidence="11" id="KW-0456">Lyase</keyword>